<dbReference type="GO" id="GO:0009253">
    <property type="term" value="P:peptidoglycan catabolic process"/>
    <property type="evidence" value="ECO:0007669"/>
    <property type="project" value="InterPro"/>
</dbReference>
<dbReference type="CDD" id="cd02696">
    <property type="entry name" value="MurNAc-LAA"/>
    <property type="match status" value="1"/>
</dbReference>
<gene>
    <name evidence="5" type="ORF">HY076_00930</name>
</gene>
<proteinExistence type="predicted"/>
<reference evidence="5" key="1">
    <citation type="submission" date="2020-07" db="EMBL/GenBank/DDBJ databases">
        <title>Huge and variable diversity of episymbiotic CPR bacteria and DPANN archaea in groundwater ecosystems.</title>
        <authorList>
            <person name="He C.Y."/>
            <person name="Keren R."/>
            <person name="Whittaker M."/>
            <person name="Farag I.F."/>
            <person name="Doudna J."/>
            <person name="Cate J.H.D."/>
            <person name="Banfield J.F."/>
        </authorList>
    </citation>
    <scope>NUCLEOTIDE SEQUENCE</scope>
    <source>
        <strain evidence="5">NC_groundwater_928_Pr1_S-0.2um_72_17</strain>
    </source>
</reference>
<evidence type="ECO:0000256" key="1">
    <source>
        <dbReference type="ARBA" id="ARBA00022801"/>
    </source>
</evidence>
<evidence type="ECO:0000259" key="4">
    <source>
        <dbReference type="SMART" id="SM00646"/>
    </source>
</evidence>
<protein>
    <submittedName>
        <fullName evidence="5">N-acetylmuramoyl-L-alanine amidase</fullName>
    </submittedName>
</protein>
<comment type="caution">
    <text evidence="5">The sequence shown here is derived from an EMBL/GenBank/DDBJ whole genome shotgun (WGS) entry which is preliminary data.</text>
</comment>
<keyword evidence="3" id="KW-0732">Signal</keyword>
<dbReference type="AlphaFoldDB" id="A0A9D6QNC1"/>
<evidence type="ECO:0000313" key="6">
    <source>
        <dbReference type="Proteomes" id="UP000807850"/>
    </source>
</evidence>
<accession>A0A9D6QNC1</accession>
<feature type="domain" description="MurNAc-LAA" evidence="4">
    <location>
        <begin position="145"/>
        <end position="258"/>
    </location>
</feature>
<evidence type="ECO:0000313" key="5">
    <source>
        <dbReference type="EMBL" id="MBI3538824.1"/>
    </source>
</evidence>
<dbReference type="PANTHER" id="PTHR30404">
    <property type="entry name" value="N-ACETYLMURAMOYL-L-ALANINE AMIDASE"/>
    <property type="match status" value="1"/>
</dbReference>
<dbReference type="EMBL" id="JACQAY010000030">
    <property type="protein sequence ID" value="MBI3538824.1"/>
    <property type="molecule type" value="Genomic_DNA"/>
</dbReference>
<dbReference type="GO" id="GO:0008745">
    <property type="term" value="F:N-acetylmuramoyl-L-alanine amidase activity"/>
    <property type="evidence" value="ECO:0007669"/>
    <property type="project" value="InterPro"/>
</dbReference>
<organism evidence="5 6">
    <name type="scientific">Eiseniibacteriota bacterium</name>
    <dbReference type="NCBI Taxonomy" id="2212470"/>
    <lineage>
        <taxon>Bacteria</taxon>
        <taxon>Candidatus Eiseniibacteriota</taxon>
    </lineage>
</organism>
<evidence type="ECO:0000256" key="2">
    <source>
        <dbReference type="SAM" id="MobiDB-lite"/>
    </source>
</evidence>
<dbReference type="InterPro" id="IPR002508">
    <property type="entry name" value="MurNAc-LAA_cat"/>
</dbReference>
<dbReference type="InterPro" id="IPR050695">
    <property type="entry name" value="N-acetylmuramoyl_amidase_3"/>
</dbReference>
<feature type="non-terminal residue" evidence="5">
    <location>
        <position position="525"/>
    </location>
</feature>
<dbReference type="SUPFAM" id="SSF53187">
    <property type="entry name" value="Zn-dependent exopeptidases"/>
    <property type="match status" value="1"/>
</dbReference>
<dbReference type="GO" id="GO:0030288">
    <property type="term" value="C:outer membrane-bounded periplasmic space"/>
    <property type="evidence" value="ECO:0007669"/>
    <property type="project" value="TreeGrafter"/>
</dbReference>
<name>A0A9D6QNC1_UNCEI</name>
<feature type="chain" id="PRO_5039667378" evidence="3">
    <location>
        <begin position="26"/>
        <end position="525"/>
    </location>
</feature>
<feature type="signal peptide" evidence="3">
    <location>
        <begin position="1"/>
        <end position="25"/>
    </location>
</feature>
<evidence type="ECO:0000256" key="3">
    <source>
        <dbReference type="SAM" id="SignalP"/>
    </source>
</evidence>
<keyword evidence="1" id="KW-0378">Hydrolase</keyword>
<dbReference type="Gene3D" id="3.40.630.40">
    <property type="entry name" value="Zn-dependent exopeptidases"/>
    <property type="match status" value="1"/>
</dbReference>
<dbReference type="Proteomes" id="UP000807850">
    <property type="component" value="Unassembled WGS sequence"/>
</dbReference>
<dbReference type="Pfam" id="PF01520">
    <property type="entry name" value="Amidase_3"/>
    <property type="match status" value="1"/>
</dbReference>
<sequence>MFPASCARMRRAVATAPVAALIVIAAGCATVPQGHAPAPTPAPQPPPPPVTAILGYEAMADSLASVDASGLAGRRIALDPGHGGFFRGALGVHGLTEAEVNLGVALKLRDLLVARGATVFMTRDRDRDFLTPADSSLKADLTERARLANAFAPDLFLSIHHNADAGGAHDVNETQTYYKLGDSGPSLDVAQDVHRGLVRNVGIRPHRVSPGNYFVLRNSDAPGILTESSYITNPGVEERLRLPEKQEIEAEALCVGLARYFARPLPAIASFAAVLARDPAARAETTFVDGDPVLEARVTGAFDEASIEIDGAAAAPGRTGDRLAWRPSGSWAPGTHVATLRVRLAGVGAARERRLRFHVSGTPAMLRAATWPEGAGRDGRPFGVRVEIQDALGRPCPDSARVRLRGVRAGGLAPRDTEITAVDGVGWAYFRARPVGRDTRPRIRVVLVARAAARTGTDGDPARDDPPAVRPETLTIQPSRPAARPTSEGAAPARPTSEGAAPARPTSEGAAPARPTSEGAAPARP</sequence>
<feature type="region of interest" description="Disordered" evidence="2">
    <location>
        <begin position="453"/>
        <end position="525"/>
    </location>
</feature>
<dbReference type="PANTHER" id="PTHR30404:SF0">
    <property type="entry name" value="N-ACETYLMURAMOYL-L-ALANINE AMIDASE AMIC"/>
    <property type="match status" value="1"/>
</dbReference>
<dbReference type="SMART" id="SM00646">
    <property type="entry name" value="Ami_3"/>
    <property type="match status" value="1"/>
</dbReference>